<dbReference type="Proteomes" id="UP000324575">
    <property type="component" value="Unassembled WGS sequence"/>
</dbReference>
<proteinExistence type="predicted"/>
<name>A0A5M8NZK2_9BACT</name>
<evidence type="ECO:0000256" key="1">
    <source>
        <dbReference type="SAM" id="SignalP"/>
    </source>
</evidence>
<gene>
    <name evidence="2" type="ORF">EZS26_002325</name>
</gene>
<accession>A0A5M8NZK2</accession>
<reference evidence="2 3" key="1">
    <citation type="submission" date="2019-03" db="EMBL/GenBank/DDBJ databases">
        <title>Single cell metagenomics reveals metabolic interactions within the superorganism composed of flagellate Streblomastix strix and complex community of Bacteroidetes bacteria on its surface.</title>
        <authorList>
            <person name="Treitli S.C."/>
            <person name="Kolisko M."/>
            <person name="Husnik F."/>
            <person name="Keeling P."/>
            <person name="Hampl V."/>
        </authorList>
    </citation>
    <scope>NUCLEOTIDE SEQUENCE [LARGE SCALE GENOMIC DNA]</scope>
    <source>
        <strain evidence="2">St1</strain>
    </source>
</reference>
<sequence>MKRKNTFKIVIIALAICSMHNGIFAQENPAIPAKKAFMAELNFTPFGDDVIRFNQLQLKYRINDHLALRLGLAFDHSSNKLTADDYLPSEPRKTTGEESLTKFGILPGIEYHFLKNSKVSPYLGVEFFCFNRSVESHYRDYEYAGNDTYTPVKTDIDGATRNIQMEYIPSIYSSPYGSYYGYDDVYSYYIYPERAYTSFGGNLLAGCDFYFMRNMYVGVEVGLGYNYLKNKKVTIEMSNLVDPTIFPSVTTSTFGFYYNSALRLGFWF</sequence>
<evidence type="ECO:0000313" key="2">
    <source>
        <dbReference type="EMBL" id="KAA6301581.1"/>
    </source>
</evidence>
<evidence type="ECO:0000313" key="3">
    <source>
        <dbReference type="Proteomes" id="UP000324575"/>
    </source>
</evidence>
<organism evidence="2 3">
    <name type="scientific">Candidatus Ordinivivax streblomastigis</name>
    <dbReference type="NCBI Taxonomy" id="2540710"/>
    <lineage>
        <taxon>Bacteria</taxon>
        <taxon>Pseudomonadati</taxon>
        <taxon>Bacteroidota</taxon>
        <taxon>Bacteroidia</taxon>
        <taxon>Bacteroidales</taxon>
        <taxon>Candidatus Ordinivivax</taxon>
    </lineage>
</organism>
<feature type="signal peptide" evidence="1">
    <location>
        <begin position="1"/>
        <end position="25"/>
    </location>
</feature>
<comment type="caution">
    <text evidence="2">The sequence shown here is derived from an EMBL/GenBank/DDBJ whole genome shotgun (WGS) entry which is preliminary data.</text>
</comment>
<protein>
    <recommendedName>
        <fullName evidence="4">Outer membrane protein beta-barrel domain-containing protein</fullName>
    </recommendedName>
</protein>
<evidence type="ECO:0008006" key="4">
    <source>
        <dbReference type="Google" id="ProtNLM"/>
    </source>
</evidence>
<feature type="chain" id="PRO_5024275473" description="Outer membrane protein beta-barrel domain-containing protein" evidence="1">
    <location>
        <begin position="26"/>
        <end position="268"/>
    </location>
</feature>
<dbReference type="EMBL" id="SNRX01000017">
    <property type="protein sequence ID" value="KAA6301581.1"/>
    <property type="molecule type" value="Genomic_DNA"/>
</dbReference>
<dbReference type="Gene3D" id="2.40.160.20">
    <property type="match status" value="1"/>
</dbReference>
<dbReference type="AlphaFoldDB" id="A0A5M8NZK2"/>
<keyword evidence="1" id="KW-0732">Signal</keyword>